<protein>
    <recommendedName>
        <fullName evidence="2 9">Tryptophan--tRNA ligase</fullName>
        <ecNumber evidence="2 9">6.1.1.2</ecNumber>
    </recommendedName>
</protein>
<dbReference type="Pfam" id="PF00579">
    <property type="entry name" value="tRNA-synt_1b"/>
    <property type="match status" value="1"/>
</dbReference>
<comment type="similarity">
    <text evidence="1 10">Belongs to the class-I aminoacyl-tRNA synthetase family.</text>
</comment>
<dbReference type="PRINTS" id="PR01039">
    <property type="entry name" value="TRNASYNTHTRP"/>
</dbReference>
<keyword evidence="12" id="KW-1185">Reference proteome</keyword>
<dbReference type="SUPFAM" id="SSF52374">
    <property type="entry name" value="Nucleotidylyl transferase"/>
    <property type="match status" value="1"/>
</dbReference>
<evidence type="ECO:0000256" key="8">
    <source>
        <dbReference type="ARBA" id="ARBA00049929"/>
    </source>
</evidence>
<evidence type="ECO:0000313" key="11">
    <source>
        <dbReference type="EMBL" id="CEN46152.1"/>
    </source>
</evidence>
<dbReference type="NCBIfam" id="TIGR00233">
    <property type="entry name" value="trpS"/>
    <property type="match status" value="1"/>
</dbReference>
<reference evidence="11 12" key="1">
    <citation type="submission" date="2015-01" db="EMBL/GenBank/DDBJ databases">
        <authorList>
            <person name="Xiang T."/>
            <person name="Song Y."/>
            <person name="Huang L."/>
            <person name="Wang B."/>
            <person name="Wu P."/>
        </authorList>
    </citation>
    <scope>NUCLEOTIDE SEQUENCE [LARGE SCALE GENOMIC DNA]</scope>
    <source>
        <strain evidence="11 12">CcD38</strain>
    </source>
</reference>
<keyword evidence="6 10" id="KW-0648">Protein biosynthesis</keyword>
<dbReference type="GO" id="GO:0004830">
    <property type="term" value="F:tryptophan-tRNA ligase activity"/>
    <property type="evidence" value="ECO:0007669"/>
    <property type="project" value="UniProtKB-UniRule"/>
</dbReference>
<keyword evidence="3 10" id="KW-0436">Ligase</keyword>
<dbReference type="GO" id="GO:0005524">
    <property type="term" value="F:ATP binding"/>
    <property type="evidence" value="ECO:0007669"/>
    <property type="project" value="UniProtKB-KW"/>
</dbReference>
<dbReference type="FunFam" id="1.10.240.10:FF:000005">
    <property type="entry name" value="Tryptophan--tRNA ligase"/>
    <property type="match status" value="1"/>
</dbReference>
<proteinExistence type="inferred from homology"/>
<sequence length="322" mass="36957">MARILTGIQSTGTPHLGNILGAIMPAIEMAQNPENESFLFIADMHSLTQIKNGQELKANTYSVAATWLAFGLDYNKITFYRQSDVPQTAELTWYLSCFFPYQRLTLAHSFKDKADRLEDVNTGLFTYPMLMAADILLYDAQIVPVGKDQLQHLEITRDVASRFNHQMGETFVLPQAKIEERIMIIPGTDGEKMSKSRNNYINIFLPEKQLRKQVMSIQTDSIPLEEPKKPDTCKVFALYKLLASDEQIQTMRNLYEGGNYGYGQAKQVLYELILEKFSEPRQKFHYYMENLDELEKILQEGALKAQKVATDVLKRVREKIGY</sequence>
<dbReference type="InterPro" id="IPR002305">
    <property type="entry name" value="aa-tRNA-synth_Ic"/>
</dbReference>
<keyword evidence="7 10" id="KW-0030">Aminoacyl-tRNA synthetase</keyword>
<evidence type="ECO:0000256" key="9">
    <source>
        <dbReference type="NCBIfam" id="TIGR00233"/>
    </source>
</evidence>
<dbReference type="EMBL" id="CDOI01000142">
    <property type="protein sequence ID" value="CEN46152.1"/>
    <property type="molecule type" value="Genomic_DNA"/>
</dbReference>
<evidence type="ECO:0000256" key="5">
    <source>
        <dbReference type="ARBA" id="ARBA00022840"/>
    </source>
</evidence>
<dbReference type="InterPro" id="IPR014729">
    <property type="entry name" value="Rossmann-like_a/b/a_fold"/>
</dbReference>
<keyword evidence="5 10" id="KW-0067">ATP-binding</keyword>
<dbReference type="GO" id="GO:0005829">
    <property type="term" value="C:cytosol"/>
    <property type="evidence" value="ECO:0007669"/>
    <property type="project" value="TreeGrafter"/>
</dbReference>
<evidence type="ECO:0000256" key="4">
    <source>
        <dbReference type="ARBA" id="ARBA00022741"/>
    </source>
</evidence>
<name>A0A0B7I7X7_9FLAO</name>
<organism evidence="11 12">
    <name type="scientific">Capnocytophaga canis</name>
    <dbReference type="NCBI Taxonomy" id="1848903"/>
    <lineage>
        <taxon>Bacteria</taxon>
        <taxon>Pseudomonadati</taxon>
        <taxon>Bacteroidota</taxon>
        <taxon>Flavobacteriia</taxon>
        <taxon>Flavobacteriales</taxon>
        <taxon>Flavobacteriaceae</taxon>
        <taxon>Capnocytophaga</taxon>
    </lineage>
</organism>
<dbReference type="InterPro" id="IPR002306">
    <property type="entry name" value="Trp-tRNA-ligase"/>
</dbReference>
<evidence type="ECO:0000313" key="12">
    <source>
        <dbReference type="Proteomes" id="UP000045051"/>
    </source>
</evidence>
<dbReference type="InterPro" id="IPR050203">
    <property type="entry name" value="Trp-tRNA_synthetase"/>
</dbReference>
<dbReference type="CDD" id="cd00806">
    <property type="entry name" value="TrpRS_core"/>
    <property type="match status" value="1"/>
</dbReference>
<keyword evidence="4 10" id="KW-0547">Nucleotide-binding</keyword>
<comment type="catalytic activity">
    <reaction evidence="8">
        <text>tRNA(Trp) + L-tryptophan + ATP = L-tryptophyl-tRNA(Trp) + AMP + diphosphate + H(+)</text>
        <dbReference type="Rhea" id="RHEA:24080"/>
        <dbReference type="Rhea" id="RHEA-COMP:9671"/>
        <dbReference type="Rhea" id="RHEA-COMP:9705"/>
        <dbReference type="ChEBI" id="CHEBI:15378"/>
        <dbReference type="ChEBI" id="CHEBI:30616"/>
        <dbReference type="ChEBI" id="CHEBI:33019"/>
        <dbReference type="ChEBI" id="CHEBI:57912"/>
        <dbReference type="ChEBI" id="CHEBI:78442"/>
        <dbReference type="ChEBI" id="CHEBI:78535"/>
        <dbReference type="ChEBI" id="CHEBI:456215"/>
        <dbReference type="EC" id="6.1.1.2"/>
    </reaction>
</comment>
<evidence type="ECO:0000256" key="3">
    <source>
        <dbReference type="ARBA" id="ARBA00022598"/>
    </source>
</evidence>
<dbReference type="AlphaFoldDB" id="A0A0B7I7X7"/>
<evidence type="ECO:0000256" key="1">
    <source>
        <dbReference type="ARBA" id="ARBA00005594"/>
    </source>
</evidence>
<evidence type="ECO:0000256" key="2">
    <source>
        <dbReference type="ARBA" id="ARBA00013161"/>
    </source>
</evidence>
<accession>A0A0B7I7X7</accession>
<dbReference type="PANTHER" id="PTHR43766:SF1">
    <property type="entry name" value="TRYPTOPHAN--TRNA LIGASE, MITOCHONDRIAL"/>
    <property type="match status" value="1"/>
</dbReference>
<dbReference type="Gene3D" id="1.10.240.10">
    <property type="entry name" value="Tyrosyl-Transfer RNA Synthetase"/>
    <property type="match status" value="1"/>
</dbReference>
<evidence type="ECO:0000256" key="6">
    <source>
        <dbReference type="ARBA" id="ARBA00022917"/>
    </source>
</evidence>
<dbReference type="Proteomes" id="UP000045051">
    <property type="component" value="Unassembled WGS sequence"/>
</dbReference>
<evidence type="ECO:0000256" key="7">
    <source>
        <dbReference type="ARBA" id="ARBA00023146"/>
    </source>
</evidence>
<dbReference type="GO" id="GO:0006436">
    <property type="term" value="P:tryptophanyl-tRNA aminoacylation"/>
    <property type="evidence" value="ECO:0007669"/>
    <property type="project" value="UniProtKB-UniRule"/>
</dbReference>
<dbReference type="EC" id="6.1.1.2" evidence="2 9"/>
<dbReference type="RefSeq" id="WP_042344238.1">
    <property type="nucleotide sequence ID" value="NZ_CDOI01000142.1"/>
</dbReference>
<dbReference type="Gene3D" id="3.40.50.620">
    <property type="entry name" value="HUPs"/>
    <property type="match status" value="1"/>
</dbReference>
<dbReference type="PANTHER" id="PTHR43766">
    <property type="entry name" value="TRYPTOPHAN--TRNA LIGASE, MITOCHONDRIAL"/>
    <property type="match status" value="1"/>
</dbReference>
<evidence type="ECO:0000256" key="10">
    <source>
        <dbReference type="RuleBase" id="RU363036"/>
    </source>
</evidence>
<gene>
    <name evidence="11" type="primary">trpS</name>
    <name evidence="11" type="ORF">CCAND38_310048</name>
</gene>